<keyword evidence="10 11" id="KW-0472">Membrane</keyword>
<evidence type="ECO:0000259" key="12">
    <source>
        <dbReference type="Pfam" id="PF00892"/>
    </source>
</evidence>
<reference evidence="13" key="2">
    <citation type="submission" date="2021-08" db="EMBL/GenBank/DDBJ databases">
        <authorList>
            <person name="Tani A."/>
            <person name="Ola A."/>
            <person name="Ogura Y."/>
            <person name="Katsura K."/>
            <person name="Hayashi T."/>
        </authorList>
    </citation>
    <scope>NUCLEOTIDE SEQUENCE</scope>
    <source>
        <strain evidence="13">DSM 23632</strain>
    </source>
</reference>
<evidence type="ECO:0000256" key="3">
    <source>
        <dbReference type="ARBA" id="ARBA00022516"/>
    </source>
</evidence>
<dbReference type="EMBL" id="BPRB01000219">
    <property type="protein sequence ID" value="GJE61495.1"/>
    <property type="molecule type" value="Genomic_DNA"/>
</dbReference>
<comment type="subcellular location">
    <subcellularLocation>
        <location evidence="1">Cell membrane</location>
        <topology evidence="1">Multi-pass membrane protein</topology>
    </subcellularLocation>
</comment>
<evidence type="ECO:0000256" key="7">
    <source>
        <dbReference type="ARBA" id="ARBA00022985"/>
    </source>
</evidence>
<keyword evidence="3" id="KW-0444">Lipid biosynthesis</keyword>
<dbReference type="Gene3D" id="1.10.3730.20">
    <property type="match status" value="2"/>
</dbReference>
<sequence>MTLPVIAAVLLAALLHATWNAMLRGGAERVTASALMAFSGAAVSAPVFLVLPYPPPAAWPCVALSGLLHVGYMLGLVATYRSGDLGETYPIARGSSPALVAVAAAVVAGERITPVAILGIALVSGGILSLALARGARIASAPVALLTGCFIAGYTIVDGIGVRLTNDAVAYTAAMSLGWGALMPFLLFPALRRAPRPTGRQVAAGVAGGIVSILAYGIVIWAMQRDAMGMVSALRETSVLFAAVIGRVFLGERLTAQRLASCAAIALGAGCLALAS</sequence>
<evidence type="ECO:0000256" key="10">
    <source>
        <dbReference type="ARBA" id="ARBA00023136"/>
    </source>
</evidence>
<feature type="transmembrane region" description="Helical" evidence="11">
    <location>
        <begin position="6"/>
        <end position="23"/>
    </location>
</feature>
<dbReference type="SUPFAM" id="SSF103481">
    <property type="entry name" value="Multidrug resistance efflux transporter EmrE"/>
    <property type="match status" value="2"/>
</dbReference>
<keyword evidence="8 11" id="KW-1133">Transmembrane helix</keyword>
<organism evidence="13 14">
    <name type="scientific">Methylobacterium trifolii</name>
    <dbReference type="NCBI Taxonomy" id="1003092"/>
    <lineage>
        <taxon>Bacteria</taxon>
        <taxon>Pseudomonadati</taxon>
        <taxon>Pseudomonadota</taxon>
        <taxon>Alphaproteobacteria</taxon>
        <taxon>Hyphomicrobiales</taxon>
        <taxon>Methylobacteriaceae</taxon>
        <taxon>Methylobacterium</taxon>
    </lineage>
</organism>
<feature type="transmembrane region" description="Helical" evidence="11">
    <location>
        <begin position="30"/>
        <end position="51"/>
    </location>
</feature>
<accession>A0ABQ4U204</accession>
<dbReference type="PANTHER" id="PTHR30561:SF9">
    <property type="entry name" value="4-AMINO-4-DEOXY-L-ARABINOSE-PHOSPHOUNDECAPRENOL FLIPPASE SUBUNIT ARNF-RELATED"/>
    <property type="match status" value="1"/>
</dbReference>
<reference evidence="13" key="1">
    <citation type="journal article" date="2021" name="Front. Microbiol.">
        <title>Comprehensive Comparative Genomics and Phenotyping of Methylobacterium Species.</title>
        <authorList>
            <person name="Alessa O."/>
            <person name="Ogura Y."/>
            <person name="Fujitani Y."/>
            <person name="Takami H."/>
            <person name="Hayashi T."/>
            <person name="Sahin N."/>
            <person name="Tani A."/>
        </authorList>
    </citation>
    <scope>NUCLEOTIDE SEQUENCE</scope>
    <source>
        <strain evidence="13">DSM 23632</strain>
    </source>
</reference>
<feature type="transmembrane region" description="Helical" evidence="11">
    <location>
        <begin position="57"/>
        <end position="79"/>
    </location>
</feature>
<gene>
    <name evidence="13" type="ORF">MPOCJGCO_3617</name>
</gene>
<feature type="transmembrane region" description="Helical" evidence="11">
    <location>
        <begin position="138"/>
        <end position="157"/>
    </location>
</feature>
<evidence type="ECO:0000313" key="14">
    <source>
        <dbReference type="Proteomes" id="UP001055057"/>
    </source>
</evidence>
<evidence type="ECO:0000256" key="6">
    <source>
        <dbReference type="ARBA" id="ARBA00022692"/>
    </source>
</evidence>
<dbReference type="InterPro" id="IPR000390">
    <property type="entry name" value="Small_drug/metabolite_transptr"/>
</dbReference>
<feature type="transmembrane region" description="Helical" evidence="11">
    <location>
        <begin position="202"/>
        <end position="223"/>
    </location>
</feature>
<feature type="domain" description="EamA" evidence="12">
    <location>
        <begin position="143"/>
        <end position="271"/>
    </location>
</feature>
<evidence type="ECO:0000256" key="8">
    <source>
        <dbReference type="ARBA" id="ARBA00022989"/>
    </source>
</evidence>
<keyword evidence="7" id="KW-0448">Lipopolysaccharide biosynthesis</keyword>
<keyword evidence="4" id="KW-0997">Cell inner membrane</keyword>
<keyword evidence="14" id="KW-1185">Reference proteome</keyword>
<evidence type="ECO:0000256" key="1">
    <source>
        <dbReference type="ARBA" id="ARBA00004651"/>
    </source>
</evidence>
<proteinExistence type="predicted"/>
<evidence type="ECO:0000256" key="11">
    <source>
        <dbReference type="SAM" id="Phobius"/>
    </source>
</evidence>
<feature type="domain" description="EamA" evidence="12">
    <location>
        <begin position="6"/>
        <end position="129"/>
    </location>
</feature>
<name>A0ABQ4U204_9HYPH</name>
<feature type="transmembrane region" description="Helical" evidence="11">
    <location>
        <begin position="115"/>
        <end position="133"/>
    </location>
</feature>
<dbReference type="InterPro" id="IPR000620">
    <property type="entry name" value="EamA_dom"/>
</dbReference>
<keyword evidence="2" id="KW-1003">Cell membrane</keyword>
<feature type="transmembrane region" description="Helical" evidence="11">
    <location>
        <begin position="169"/>
        <end position="190"/>
    </location>
</feature>
<dbReference type="PANTHER" id="PTHR30561">
    <property type="entry name" value="SMR FAMILY PROTON-DEPENDENT DRUG EFFLUX TRANSPORTER SUGE"/>
    <property type="match status" value="1"/>
</dbReference>
<keyword evidence="9" id="KW-0443">Lipid metabolism</keyword>
<dbReference type="InterPro" id="IPR037185">
    <property type="entry name" value="EmrE-like"/>
</dbReference>
<comment type="caution">
    <text evidence="13">The sequence shown here is derived from an EMBL/GenBank/DDBJ whole genome shotgun (WGS) entry which is preliminary data.</text>
</comment>
<evidence type="ECO:0000313" key="13">
    <source>
        <dbReference type="EMBL" id="GJE61495.1"/>
    </source>
</evidence>
<dbReference type="RefSeq" id="WP_238184059.1">
    <property type="nucleotide sequence ID" value="NZ_BPRB01000219.1"/>
</dbReference>
<dbReference type="Pfam" id="PF00892">
    <property type="entry name" value="EamA"/>
    <property type="match status" value="2"/>
</dbReference>
<protein>
    <recommendedName>
        <fullName evidence="12">EamA domain-containing protein</fullName>
    </recommendedName>
</protein>
<evidence type="ECO:0000256" key="5">
    <source>
        <dbReference type="ARBA" id="ARBA00022556"/>
    </source>
</evidence>
<feature type="transmembrane region" description="Helical" evidence="11">
    <location>
        <begin position="91"/>
        <end position="109"/>
    </location>
</feature>
<keyword evidence="5" id="KW-0441">Lipid A biosynthesis</keyword>
<evidence type="ECO:0000256" key="2">
    <source>
        <dbReference type="ARBA" id="ARBA00022475"/>
    </source>
</evidence>
<dbReference type="Proteomes" id="UP001055057">
    <property type="component" value="Unassembled WGS sequence"/>
</dbReference>
<keyword evidence="6 11" id="KW-0812">Transmembrane</keyword>
<evidence type="ECO:0000256" key="4">
    <source>
        <dbReference type="ARBA" id="ARBA00022519"/>
    </source>
</evidence>
<evidence type="ECO:0000256" key="9">
    <source>
        <dbReference type="ARBA" id="ARBA00023098"/>
    </source>
</evidence>